<comment type="cofactor">
    <cofactor evidence="8 9">
        <name>Mg(2+)</name>
        <dbReference type="ChEBI" id="CHEBI:18420"/>
    </cofactor>
    <text evidence="8 9">Binds 3 Mg(2+) ions per subunit.</text>
</comment>
<dbReference type="EC" id="6.1.1.6" evidence="8"/>
<keyword evidence="6 8" id="KW-0030">Aminoacyl-tRNA synthetase</keyword>
<reference evidence="11 12" key="1">
    <citation type="submission" date="2023-07" db="EMBL/GenBank/DDBJ databases">
        <title>Sorghum-associated microbial communities from plants grown in Nebraska, USA.</title>
        <authorList>
            <person name="Schachtman D."/>
        </authorList>
    </citation>
    <scope>NUCLEOTIDE SEQUENCE [LARGE SCALE GENOMIC DNA]</scope>
    <source>
        <strain evidence="11 12">CC482</strain>
    </source>
</reference>
<keyword evidence="8" id="KW-0648">Protein biosynthesis</keyword>
<keyword evidence="1 8" id="KW-0963">Cytoplasm</keyword>
<dbReference type="InterPro" id="IPR006195">
    <property type="entry name" value="aa-tRNA-synth_II"/>
</dbReference>
<dbReference type="Proteomes" id="UP001229346">
    <property type="component" value="Unassembled WGS sequence"/>
</dbReference>
<dbReference type="PRINTS" id="PR00982">
    <property type="entry name" value="TRNASYNTHLYS"/>
</dbReference>
<dbReference type="RefSeq" id="WP_307202447.1">
    <property type="nucleotide sequence ID" value="NZ_JAUSSU010000003.1"/>
</dbReference>
<comment type="subunit">
    <text evidence="8">Homodimer.</text>
</comment>
<keyword evidence="2 8" id="KW-0436">Ligase</keyword>
<organism evidence="11 12">
    <name type="scientific">Paenibacillus harenae</name>
    <dbReference type="NCBI Taxonomy" id="306543"/>
    <lineage>
        <taxon>Bacteria</taxon>
        <taxon>Bacillati</taxon>
        <taxon>Bacillota</taxon>
        <taxon>Bacilli</taxon>
        <taxon>Bacillales</taxon>
        <taxon>Paenibacillaceae</taxon>
        <taxon>Paenibacillus</taxon>
    </lineage>
</organism>
<dbReference type="InterPro" id="IPR012340">
    <property type="entry name" value="NA-bd_OB-fold"/>
</dbReference>
<dbReference type="PANTHER" id="PTHR42918:SF15">
    <property type="entry name" value="LYSINE--TRNA LIGASE, CHLOROPLASTIC_MITOCHONDRIAL"/>
    <property type="match status" value="1"/>
</dbReference>
<evidence type="ECO:0000256" key="6">
    <source>
        <dbReference type="ARBA" id="ARBA00023146"/>
    </source>
</evidence>
<dbReference type="PANTHER" id="PTHR42918">
    <property type="entry name" value="LYSYL-TRNA SYNTHETASE"/>
    <property type="match status" value="1"/>
</dbReference>
<dbReference type="Pfam" id="PF00152">
    <property type="entry name" value="tRNA-synt_2"/>
    <property type="match status" value="1"/>
</dbReference>
<dbReference type="SUPFAM" id="SSF55681">
    <property type="entry name" value="Class II aaRS and biotin synthetases"/>
    <property type="match status" value="1"/>
</dbReference>
<dbReference type="InterPro" id="IPR002313">
    <property type="entry name" value="Lys-tRNA-ligase_II"/>
</dbReference>
<evidence type="ECO:0000313" key="11">
    <source>
        <dbReference type="EMBL" id="MDQ0111985.1"/>
    </source>
</evidence>
<comment type="subcellular location">
    <subcellularLocation>
        <location evidence="8">Cytoplasm</location>
    </subcellularLocation>
</comment>
<comment type="catalytic activity">
    <reaction evidence="7 8 9">
        <text>tRNA(Lys) + L-lysine + ATP = L-lysyl-tRNA(Lys) + AMP + diphosphate</text>
        <dbReference type="Rhea" id="RHEA:20792"/>
        <dbReference type="Rhea" id="RHEA-COMP:9696"/>
        <dbReference type="Rhea" id="RHEA-COMP:9697"/>
        <dbReference type="ChEBI" id="CHEBI:30616"/>
        <dbReference type="ChEBI" id="CHEBI:32551"/>
        <dbReference type="ChEBI" id="CHEBI:33019"/>
        <dbReference type="ChEBI" id="CHEBI:78442"/>
        <dbReference type="ChEBI" id="CHEBI:78529"/>
        <dbReference type="ChEBI" id="CHEBI:456215"/>
        <dbReference type="EC" id="6.1.1.6"/>
    </reaction>
</comment>
<evidence type="ECO:0000256" key="2">
    <source>
        <dbReference type="ARBA" id="ARBA00022598"/>
    </source>
</evidence>
<keyword evidence="12" id="KW-1185">Reference proteome</keyword>
<keyword evidence="3 8" id="KW-0479">Metal-binding</keyword>
<comment type="caution">
    <text evidence="8">Lacks conserved residue(s) required for the propagation of feature annotation.</text>
</comment>
<keyword evidence="5 8" id="KW-0067">ATP-binding</keyword>
<name>A0ABT9TZW5_PAEHA</name>
<dbReference type="NCBIfam" id="TIGR00499">
    <property type="entry name" value="lysS_bact"/>
    <property type="match status" value="1"/>
</dbReference>
<feature type="binding site" evidence="8">
    <location>
        <position position="405"/>
    </location>
    <ligand>
        <name>Mg(2+)</name>
        <dbReference type="ChEBI" id="CHEBI:18420"/>
        <label>1</label>
    </ligand>
</feature>
<keyword evidence="8 9" id="KW-0460">Magnesium</keyword>
<dbReference type="Pfam" id="PF01336">
    <property type="entry name" value="tRNA_anti-codon"/>
    <property type="match status" value="1"/>
</dbReference>
<dbReference type="SUPFAM" id="SSF50249">
    <property type="entry name" value="Nucleic acid-binding proteins"/>
    <property type="match status" value="1"/>
</dbReference>
<feature type="domain" description="Aminoacyl-transfer RNA synthetases class-II family profile" evidence="10">
    <location>
        <begin position="167"/>
        <end position="482"/>
    </location>
</feature>
<gene>
    <name evidence="8" type="primary">lysS</name>
    <name evidence="11" type="ORF">J2T15_001420</name>
</gene>
<evidence type="ECO:0000313" key="12">
    <source>
        <dbReference type="Proteomes" id="UP001229346"/>
    </source>
</evidence>
<evidence type="ECO:0000256" key="1">
    <source>
        <dbReference type="ARBA" id="ARBA00022490"/>
    </source>
</evidence>
<sequence length="487" mass="56017">MSNEQQFALRLEKLDSLRTQGIPVYPEKFNTNAELHKAAQLDDGTAGVRVAGRILGLRSFSKLIFITLSDIEGSLQLLLNKEELGEEAFKQFDKWVDIGDFIGAEGNMFTTKTKEKTLRIQHYVFLGKALRTLPDKWHGLTSIETRYRQRYLDLIMTKETQTRLLARAKMVSAIRRFFEDNDFLEVETPVLQHTSSGAIAKPFKTYHNSLDTELNLRIAPETYLKRLIVGGFTKVFEFAKCFRNEGISPQHLQEFTMVEGYAAYWSYEDTMKFMREMVLNILQRTFHTTTINMNGQAIDFSSEWDVVSFRDLIMKDTGIDIDLYPDVQDLYQETRSRNISLEHAEVESLGRGNFIDLLYKKMCRVKLIKPTFLVQHPIDLSPLARANDQNPSITDRFQLVVNGAEIINAYSELVDPLEQRRRLETQALLKSNGDSEAMEMDEDYLAAMEYGMPPISGWGFGIERLLMVLTDCDTIKDCVLFPLTKKI</sequence>
<keyword evidence="4 8" id="KW-0547">Nucleotide-binding</keyword>
<feature type="binding site" evidence="8">
    <location>
        <position position="405"/>
    </location>
    <ligand>
        <name>Mg(2+)</name>
        <dbReference type="ChEBI" id="CHEBI:18420"/>
        <label>2</label>
    </ligand>
</feature>
<accession>A0ABT9TZW5</accession>
<evidence type="ECO:0000256" key="5">
    <source>
        <dbReference type="ARBA" id="ARBA00022840"/>
    </source>
</evidence>
<dbReference type="PROSITE" id="PS50862">
    <property type="entry name" value="AA_TRNA_LIGASE_II"/>
    <property type="match status" value="1"/>
</dbReference>
<dbReference type="InterPro" id="IPR004364">
    <property type="entry name" value="Aa-tRNA-synt_II"/>
</dbReference>
<dbReference type="GO" id="GO:0004824">
    <property type="term" value="F:lysine-tRNA ligase activity"/>
    <property type="evidence" value="ECO:0007669"/>
    <property type="project" value="UniProtKB-EC"/>
</dbReference>
<dbReference type="InterPro" id="IPR018149">
    <property type="entry name" value="Lys-tRNA-synth_II_C"/>
</dbReference>
<dbReference type="HAMAP" id="MF_00252">
    <property type="entry name" value="Lys_tRNA_synth_class2"/>
    <property type="match status" value="1"/>
</dbReference>
<dbReference type="Gene3D" id="3.30.930.10">
    <property type="entry name" value="Bira Bifunctional Protein, Domain 2"/>
    <property type="match status" value="1"/>
</dbReference>
<evidence type="ECO:0000256" key="7">
    <source>
        <dbReference type="ARBA" id="ARBA00048573"/>
    </source>
</evidence>
<evidence type="ECO:0000256" key="8">
    <source>
        <dbReference type="HAMAP-Rule" id="MF_00252"/>
    </source>
</evidence>
<evidence type="ECO:0000256" key="3">
    <source>
        <dbReference type="ARBA" id="ARBA00022723"/>
    </source>
</evidence>
<protein>
    <recommendedName>
        <fullName evidence="8">Lysine--tRNA ligase</fullName>
        <ecNumber evidence="8">6.1.1.6</ecNumber>
    </recommendedName>
    <alternativeName>
        <fullName evidence="8">Lysyl-tRNA synthetase</fullName>
        <shortName evidence="8">LysRS</shortName>
    </alternativeName>
</protein>
<dbReference type="Gene3D" id="2.40.50.140">
    <property type="entry name" value="Nucleic acid-binding proteins"/>
    <property type="match status" value="1"/>
</dbReference>
<dbReference type="CDD" id="cd04322">
    <property type="entry name" value="LysRS_N"/>
    <property type="match status" value="1"/>
</dbReference>
<evidence type="ECO:0000256" key="4">
    <source>
        <dbReference type="ARBA" id="ARBA00022741"/>
    </source>
</evidence>
<dbReference type="InterPro" id="IPR045864">
    <property type="entry name" value="aa-tRNA-synth_II/BPL/LPL"/>
</dbReference>
<dbReference type="EMBL" id="JAUSSU010000003">
    <property type="protein sequence ID" value="MDQ0111985.1"/>
    <property type="molecule type" value="Genomic_DNA"/>
</dbReference>
<dbReference type="NCBIfam" id="NF001756">
    <property type="entry name" value="PRK00484.1"/>
    <property type="match status" value="1"/>
</dbReference>
<evidence type="ECO:0000259" key="10">
    <source>
        <dbReference type="PROSITE" id="PS50862"/>
    </source>
</evidence>
<dbReference type="InterPro" id="IPR044136">
    <property type="entry name" value="Lys-tRNA-ligase_II_N"/>
</dbReference>
<comment type="similarity">
    <text evidence="8">Belongs to the class-II aminoacyl-tRNA synthetase family.</text>
</comment>
<proteinExistence type="inferred from homology"/>
<comment type="caution">
    <text evidence="11">The sequence shown here is derived from an EMBL/GenBank/DDBJ whole genome shotgun (WGS) entry which is preliminary data.</text>
</comment>
<evidence type="ECO:0000256" key="9">
    <source>
        <dbReference type="RuleBase" id="RU000336"/>
    </source>
</evidence>
<dbReference type="InterPro" id="IPR004365">
    <property type="entry name" value="NA-bd_OB_tRNA"/>
</dbReference>